<organism evidence="1">
    <name type="scientific">viral metagenome</name>
    <dbReference type="NCBI Taxonomy" id="1070528"/>
    <lineage>
        <taxon>unclassified sequences</taxon>
        <taxon>metagenomes</taxon>
        <taxon>organismal metagenomes</taxon>
    </lineage>
</organism>
<accession>A0A6M3LLL2</accession>
<proteinExistence type="predicted"/>
<reference evidence="1" key="1">
    <citation type="submission" date="2020-03" db="EMBL/GenBank/DDBJ databases">
        <title>The deep terrestrial virosphere.</title>
        <authorList>
            <person name="Holmfeldt K."/>
            <person name="Nilsson E."/>
            <person name="Simone D."/>
            <person name="Lopez-Fernandez M."/>
            <person name="Wu X."/>
            <person name="de Brujin I."/>
            <person name="Lundin D."/>
            <person name="Andersson A."/>
            <person name="Bertilsson S."/>
            <person name="Dopson M."/>
        </authorList>
    </citation>
    <scope>NUCLEOTIDE SEQUENCE</scope>
    <source>
        <strain evidence="1">MM415B05402</strain>
    </source>
</reference>
<name>A0A6M3LLL2_9ZZZZ</name>
<dbReference type="EMBL" id="MT143312">
    <property type="protein sequence ID" value="QJA95413.1"/>
    <property type="molecule type" value="Genomic_DNA"/>
</dbReference>
<sequence>MIHILTDKKLKALLDKTRSEGFADATLKAYELGFALGQVSQRHQGIILQGNVSEQIENMQKYKEF</sequence>
<gene>
    <name evidence="1" type="ORF">MM415B05402_0007</name>
</gene>
<protein>
    <submittedName>
        <fullName evidence="1">Uncharacterized protein</fullName>
    </submittedName>
</protein>
<dbReference type="AlphaFoldDB" id="A0A6M3LLL2"/>
<evidence type="ECO:0000313" key="1">
    <source>
        <dbReference type="EMBL" id="QJA95413.1"/>
    </source>
</evidence>